<dbReference type="InterPro" id="IPR036390">
    <property type="entry name" value="WH_DNA-bd_sf"/>
</dbReference>
<dbReference type="InterPro" id="IPR039422">
    <property type="entry name" value="MarR/SlyA-like"/>
</dbReference>
<dbReference type="AlphaFoldDB" id="A0A7C3QYT2"/>
<evidence type="ECO:0000256" key="1">
    <source>
        <dbReference type="SAM" id="MobiDB-lite"/>
    </source>
</evidence>
<dbReference type="GO" id="GO:0006950">
    <property type="term" value="P:response to stress"/>
    <property type="evidence" value="ECO:0007669"/>
    <property type="project" value="TreeGrafter"/>
</dbReference>
<dbReference type="PANTHER" id="PTHR33164:SF99">
    <property type="entry name" value="MARR FAMILY REGULATORY PROTEIN"/>
    <property type="match status" value="1"/>
</dbReference>
<dbReference type="PANTHER" id="PTHR33164">
    <property type="entry name" value="TRANSCRIPTIONAL REGULATOR, MARR FAMILY"/>
    <property type="match status" value="1"/>
</dbReference>
<dbReference type="SUPFAM" id="SSF46785">
    <property type="entry name" value="Winged helix' DNA-binding domain"/>
    <property type="match status" value="1"/>
</dbReference>
<dbReference type="Pfam" id="PF01047">
    <property type="entry name" value="MarR"/>
    <property type="match status" value="1"/>
</dbReference>
<evidence type="ECO:0000259" key="2">
    <source>
        <dbReference type="PROSITE" id="PS50995"/>
    </source>
</evidence>
<comment type="caution">
    <text evidence="3">The sequence shown here is derived from an EMBL/GenBank/DDBJ whole genome shotgun (WGS) entry which is preliminary data.</text>
</comment>
<gene>
    <name evidence="3" type="ORF">ENX03_03230</name>
</gene>
<evidence type="ECO:0000313" key="3">
    <source>
        <dbReference type="EMBL" id="HFT92954.1"/>
    </source>
</evidence>
<dbReference type="EMBL" id="DTMM01000069">
    <property type="protein sequence ID" value="HFT92954.1"/>
    <property type="molecule type" value="Genomic_DNA"/>
</dbReference>
<proteinExistence type="predicted"/>
<name>A0A7C3QYT2_9BACT</name>
<organism evidence="3">
    <name type="scientific">Leptospirillum ferriphilum</name>
    <dbReference type="NCBI Taxonomy" id="178606"/>
    <lineage>
        <taxon>Bacteria</taxon>
        <taxon>Pseudomonadati</taxon>
        <taxon>Nitrospirota</taxon>
        <taxon>Nitrospiria</taxon>
        <taxon>Nitrospirales</taxon>
        <taxon>Nitrospiraceae</taxon>
        <taxon>Leptospirillum</taxon>
    </lineage>
</organism>
<reference evidence="3" key="1">
    <citation type="journal article" date="2020" name="mSystems">
        <title>Genome- and Community-Level Interaction Insights into Carbon Utilization and Element Cycling Functions of Hydrothermarchaeota in Hydrothermal Sediment.</title>
        <authorList>
            <person name="Zhou Z."/>
            <person name="Liu Y."/>
            <person name="Xu W."/>
            <person name="Pan J."/>
            <person name="Luo Z.H."/>
            <person name="Li M."/>
        </authorList>
    </citation>
    <scope>NUCLEOTIDE SEQUENCE [LARGE SCALE GENOMIC DNA]</scope>
    <source>
        <strain evidence="3">SpSt-902</strain>
    </source>
</reference>
<dbReference type="PROSITE" id="PS50995">
    <property type="entry name" value="HTH_MARR_2"/>
    <property type="match status" value="1"/>
</dbReference>
<dbReference type="InterPro" id="IPR036388">
    <property type="entry name" value="WH-like_DNA-bd_sf"/>
</dbReference>
<feature type="domain" description="HTH marR-type" evidence="2">
    <location>
        <begin position="1"/>
        <end position="143"/>
    </location>
</feature>
<accession>A0A7C3QYT2</accession>
<dbReference type="InterPro" id="IPR000835">
    <property type="entry name" value="HTH_MarR-typ"/>
</dbReference>
<dbReference type="Gene3D" id="1.10.10.10">
    <property type="entry name" value="Winged helix-like DNA-binding domain superfamily/Winged helix DNA-binding domain"/>
    <property type="match status" value="1"/>
</dbReference>
<feature type="region of interest" description="Disordered" evidence="1">
    <location>
        <begin position="145"/>
        <end position="165"/>
    </location>
</feature>
<sequence length="165" mass="18589">MTASNEIPLVLGERLVEFVNRISHREGKVLALMSEYSVTLPQVLILKSLESSGGMPLSKIAETFRMSLSSASQMVDRLCRQRFAVRREDPGDRRQKIVRATSKAIDLLAKIHRARSEEYAAGIAHLSPRLLSDLDQALRRIIDEWQTQERPMSGEQAGPGTVRHR</sequence>
<dbReference type="SMART" id="SM00347">
    <property type="entry name" value="HTH_MARR"/>
    <property type="match status" value="1"/>
</dbReference>
<protein>
    <submittedName>
        <fullName evidence="3">MarR family transcriptional regulator</fullName>
    </submittedName>
</protein>
<dbReference type="GO" id="GO:0003700">
    <property type="term" value="F:DNA-binding transcription factor activity"/>
    <property type="evidence" value="ECO:0007669"/>
    <property type="project" value="InterPro"/>
</dbReference>